<feature type="region of interest" description="Disordered" evidence="5">
    <location>
        <begin position="266"/>
        <end position="325"/>
    </location>
</feature>
<dbReference type="InterPro" id="IPR010432">
    <property type="entry name" value="RDD"/>
</dbReference>
<comment type="caution">
    <text evidence="8">The sequence shown here is derived from an EMBL/GenBank/DDBJ whole genome shotgun (WGS) entry which is preliminary data.</text>
</comment>
<reference evidence="8 9" key="1">
    <citation type="submission" date="2020-03" db="EMBL/GenBank/DDBJ databases">
        <title>Two novel Motilibacter sp.</title>
        <authorList>
            <person name="Liu S."/>
        </authorList>
    </citation>
    <scope>NUCLEOTIDE SEQUENCE [LARGE SCALE GENOMIC DNA]</scope>
    <source>
        <strain evidence="8 9">E257</strain>
    </source>
</reference>
<protein>
    <submittedName>
        <fullName evidence="8">RDD family protein</fullName>
    </submittedName>
</protein>
<evidence type="ECO:0000259" key="7">
    <source>
        <dbReference type="Pfam" id="PF06271"/>
    </source>
</evidence>
<keyword evidence="3 6" id="KW-1133">Transmembrane helix</keyword>
<comment type="subcellular location">
    <subcellularLocation>
        <location evidence="1">Membrane</location>
        <topology evidence="1">Multi-pass membrane protein</topology>
    </subcellularLocation>
</comment>
<dbReference type="Pfam" id="PF06271">
    <property type="entry name" value="RDD"/>
    <property type="match status" value="1"/>
</dbReference>
<evidence type="ECO:0000256" key="5">
    <source>
        <dbReference type="SAM" id="MobiDB-lite"/>
    </source>
</evidence>
<dbReference type="EMBL" id="JAANNP010000001">
    <property type="protein sequence ID" value="NHC13045.1"/>
    <property type="molecule type" value="Genomic_DNA"/>
</dbReference>
<keyword evidence="9" id="KW-1185">Reference proteome</keyword>
<feature type="domain" description="RDD" evidence="7">
    <location>
        <begin position="35"/>
        <end position="162"/>
    </location>
</feature>
<feature type="transmembrane region" description="Helical" evidence="6">
    <location>
        <begin position="72"/>
        <end position="92"/>
    </location>
</feature>
<evidence type="ECO:0000256" key="4">
    <source>
        <dbReference type="ARBA" id="ARBA00023136"/>
    </source>
</evidence>
<evidence type="ECO:0000256" key="1">
    <source>
        <dbReference type="ARBA" id="ARBA00004141"/>
    </source>
</evidence>
<dbReference type="PANTHER" id="PTHR38480">
    <property type="entry name" value="SLR0254 PROTEIN"/>
    <property type="match status" value="1"/>
</dbReference>
<organism evidence="8 9">
    <name type="scientific">Motilibacter deserti</name>
    <dbReference type="NCBI Taxonomy" id="2714956"/>
    <lineage>
        <taxon>Bacteria</taxon>
        <taxon>Bacillati</taxon>
        <taxon>Actinomycetota</taxon>
        <taxon>Actinomycetes</taxon>
        <taxon>Motilibacterales</taxon>
        <taxon>Motilibacteraceae</taxon>
        <taxon>Motilibacter</taxon>
    </lineage>
</organism>
<evidence type="ECO:0000256" key="3">
    <source>
        <dbReference type="ARBA" id="ARBA00022989"/>
    </source>
</evidence>
<proteinExistence type="predicted"/>
<evidence type="ECO:0000256" key="6">
    <source>
        <dbReference type="SAM" id="Phobius"/>
    </source>
</evidence>
<evidence type="ECO:0000256" key="2">
    <source>
        <dbReference type="ARBA" id="ARBA00022692"/>
    </source>
</evidence>
<keyword evidence="2 6" id="KW-0812">Transmembrane</keyword>
<keyword evidence="4 6" id="KW-0472">Membrane</keyword>
<evidence type="ECO:0000313" key="8">
    <source>
        <dbReference type="EMBL" id="NHC13045.1"/>
    </source>
</evidence>
<name>A0ABX0GRE4_9ACTN</name>
<accession>A0ABX0GRE4</accession>
<feature type="compositionally biased region" description="Low complexity" evidence="5">
    <location>
        <begin position="277"/>
        <end position="289"/>
    </location>
</feature>
<gene>
    <name evidence="8" type="ORF">G9H71_04540</name>
</gene>
<dbReference type="PANTHER" id="PTHR38480:SF1">
    <property type="entry name" value="SLR0254 PROTEIN"/>
    <property type="match status" value="1"/>
</dbReference>
<evidence type="ECO:0000313" key="9">
    <source>
        <dbReference type="Proteomes" id="UP000800981"/>
    </source>
</evidence>
<feature type="compositionally biased region" description="Pro residues" evidence="5">
    <location>
        <begin position="290"/>
        <end position="325"/>
    </location>
</feature>
<sequence>MDGSRGVDDRGSRRGERVPDDLVTGEAVVLELRPATFASRALALLIDFAVQFALLSVTFFALGLALAVLDPALGVTLVLLTVVALLVGYPVAFETLTRGRSLGKMALGLRVVRDDGGPEQFRQALVRGLVGFGEFFLTSGAAALISSLASANGKRIGDHLAGTLVIRERVPQSGAPVAALPPALAGWAAGLELSALPDALALEARAFLGRARQLHPAARRTLGVRLADEVRARITPGPPPGIDPESYLSAVLAERRRRELARMQLPGHARPGAYAHPTPYAQPGAYAQPQPQPGPYGQPLPSPPAPTAPPARPTPPPDAPFAPPG</sequence>
<feature type="transmembrane region" description="Helical" evidence="6">
    <location>
        <begin position="42"/>
        <end position="66"/>
    </location>
</feature>
<dbReference type="Proteomes" id="UP000800981">
    <property type="component" value="Unassembled WGS sequence"/>
</dbReference>